<comment type="caution">
    <text evidence="6">The sequence shown here is derived from an EMBL/GenBank/DDBJ whole genome shotgun (WGS) entry which is preliminary data.</text>
</comment>
<evidence type="ECO:0000313" key="6">
    <source>
        <dbReference type="EMBL" id="KAG8369733.1"/>
    </source>
</evidence>
<keyword evidence="2" id="KW-0325">Glycoprotein</keyword>
<dbReference type="InterPro" id="IPR003245">
    <property type="entry name" value="Phytocyanin_dom"/>
</dbReference>
<sequence>MAYTKTWVFTLLMMAFLGGSMGAQLYQVGDSAGWNSQGTDYKLWASGIKFKVGDAIVFYYNPQIHNVLQVTKEDFVACSATAPLGTYTGGSDSIELYASGTYYFICGFPGMCQDGGQKVEIKVSSAKGSNPTLPPFTNPTPPAGNYLPGRGQPGVDCGASSQLSLHNHLILLMLASCVLAFYLH</sequence>
<gene>
    <name evidence="6" type="ORF">BUALT_Bualt14G0044500</name>
</gene>
<organism evidence="6 7">
    <name type="scientific">Buddleja alternifolia</name>
    <dbReference type="NCBI Taxonomy" id="168488"/>
    <lineage>
        <taxon>Eukaryota</taxon>
        <taxon>Viridiplantae</taxon>
        <taxon>Streptophyta</taxon>
        <taxon>Embryophyta</taxon>
        <taxon>Tracheophyta</taxon>
        <taxon>Spermatophyta</taxon>
        <taxon>Magnoliopsida</taxon>
        <taxon>eudicotyledons</taxon>
        <taxon>Gunneridae</taxon>
        <taxon>Pentapetalae</taxon>
        <taxon>asterids</taxon>
        <taxon>lamiids</taxon>
        <taxon>Lamiales</taxon>
        <taxon>Scrophulariaceae</taxon>
        <taxon>Buddlejeae</taxon>
        <taxon>Buddleja</taxon>
    </lineage>
</organism>
<evidence type="ECO:0000259" key="5">
    <source>
        <dbReference type="PROSITE" id="PS51485"/>
    </source>
</evidence>
<dbReference type="AlphaFoldDB" id="A0AAV6WGK1"/>
<dbReference type="Gene3D" id="2.60.40.420">
    <property type="entry name" value="Cupredoxins - blue copper proteins"/>
    <property type="match status" value="1"/>
</dbReference>
<evidence type="ECO:0000256" key="4">
    <source>
        <dbReference type="SAM" id="SignalP"/>
    </source>
</evidence>
<reference evidence="6" key="1">
    <citation type="submission" date="2019-10" db="EMBL/GenBank/DDBJ databases">
        <authorList>
            <person name="Zhang R."/>
            <person name="Pan Y."/>
            <person name="Wang J."/>
            <person name="Ma R."/>
            <person name="Yu S."/>
        </authorList>
    </citation>
    <scope>NUCLEOTIDE SEQUENCE</scope>
    <source>
        <strain evidence="6">LA-IB0</strain>
        <tissue evidence="6">Leaf</tissue>
    </source>
</reference>
<evidence type="ECO:0000256" key="3">
    <source>
        <dbReference type="SAM" id="Phobius"/>
    </source>
</evidence>
<keyword evidence="3" id="KW-0472">Membrane</keyword>
<proteinExistence type="predicted"/>
<name>A0AAV6WGK1_9LAMI</name>
<evidence type="ECO:0000313" key="7">
    <source>
        <dbReference type="Proteomes" id="UP000826271"/>
    </source>
</evidence>
<dbReference type="PANTHER" id="PTHR33021">
    <property type="entry name" value="BLUE COPPER PROTEIN"/>
    <property type="match status" value="1"/>
</dbReference>
<dbReference type="GO" id="GO:0005886">
    <property type="term" value="C:plasma membrane"/>
    <property type="evidence" value="ECO:0007669"/>
    <property type="project" value="TreeGrafter"/>
</dbReference>
<keyword evidence="4" id="KW-0732">Signal</keyword>
<dbReference type="GO" id="GO:0009055">
    <property type="term" value="F:electron transfer activity"/>
    <property type="evidence" value="ECO:0007669"/>
    <property type="project" value="InterPro"/>
</dbReference>
<evidence type="ECO:0000256" key="2">
    <source>
        <dbReference type="ARBA" id="ARBA00023180"/>
    </source>
</evidence>
<feature type="transmembrane region" description="Helical" evidence="3">
    <location>
        <begin position="165"/>
        <end position="183"/>
    </location>
</feature>
<evidence type="ECO:0000256" key="1">
    <source>
        <dbReference type="ARBA" id="ARBA00022723"/>
    </source>
</evidence>
<dbReference type="GO" id="GO:0046872">
    <property type="term" value="F:metal ion binding"/>
    <property type="evidence" value="ECO:0007669"/>
    <property type="project" value="UniProtKB-KW"/>
</dbReference>
<feature type="domain" description="Phytocyanin" evidence="5">
    <location>
        <begin position="24"/>
        <end position="125"/>
    </location>
</feature>
<dbReference type="PROSITE" id="PS51485">
    <property type="entry name" value="PHYTOCYANIN"/>
    <property type="match status" value="1"/>
</dbReference>
<feature type="signal peptide" evidence="4">
    <location>
        <begin position="1"/>
        <end position="22"/>
    </location>
</feature>
<accession>A0AAV6WGK1</accession>
<dbReference type="FunFam" id="2.60.40.420:FF:000003">
    <property type="entry name" value="Blue copper"/>
    <property type="match status" value="1"/>
</dbReference>
<dbReference type="Pfam" id="PF02298">
    <property type="entry name" value="Cu_bind_like"/>
    <property type="match status" value="1"/>
</dbReference>
<protein>
    <recommendedName>
        <fullName evidence="5">Phytocyanin domain-containing protein</fullName>
    </recommendedName>
</protein>
<dbReference type="EMBL" id="WHWC01000014">
    <property type="protein sequence ID" value="KAG8369733.1"/>
    <property type="molecule type" value="Genomic_DNA"/>
</dbReference>
<keyword evidence="1" id="KW-0479">Metal-binding</keyword>
<dbReference type="PANTHER" id="PTHR33021:SF356">
    <property type="entry name" value="MAVICYANIN"/>
    <property type="match status" value="1"/>
</dbReference>
<keyword evidence="3" id="KW-1133">Transmembrane helix</keyword>
<dbReference type="InterPro" id="IPR008972">
    <property type="entry name" value="Cupredoxin"/>
</dbReference>
<dbReference type="CDD" id="cd04216">
    <property type="entry name" value="Phytocyanin"/>
    <property type="match status" value="1"/>
</dbReference>
<feature type="chain" id="PRO_5043540739" description="Phytocyanin domain-containing protein" evidence="4">
    <location>
        <begin position="23"/>
        <end position="184"/>
    </location>
</feature>
<keyword evidence="7" id="KW-1185">Reference proteome</keyword>
<dbReference type="Proteomes" id="UP000826271">
    <property type="component" value="Unassembled WGS sequence"/>
</dbReference>
<dbReference type="SUPFAM" id="SSF49503">
    <property type="entry name" value="Cupredoxins"/>
    <property type="match status" value="1"/>
</dbReference>
<dbReference type="InterPro" id="IPR039391">
    <property type="entry name" value="Phytocyanin-like"/>
</dbReference>
<keyword evidence="3" id="KW-0812">Transmembrane</keyword>